<dbReference type="Proteomes" id="UP001524642">
    <property type="component" value="Unassembled WGS sequence"/>
</dbReference>
<name>A0ABT1X4A7_9PROT</name>
<feature type="region of interest" description="Disordered" evidence="1">
    <location>
        <begin position="486"/>
        <end position="544"/>
    </location>
</feature>
<evidence type="ECO:0000313" key="2">
    <source>
        <dbReference type="EMBL" id="MCR0981799.1"/>
    </source>
</evidence>
<dbReference type="RefSeq" id="WP_257715461.1">
    <property type="nucleotide sequence ID" value="NZ_JANJOU010000003.1"/>
</dbReference>
<evidence type="ECO:0000313" key="3">
    <source>
        <dbReference type="Proteomes" id="UP001524642"/>
    </source>
</evidence>
<accession>A0ABT1X4A7</accession>
<comment type="caution">
    <text evidence="2">The sequence shown here is derived from an EMBL/GenBank/DDBJ whole genome shotgun (WGS) entry which is preliminary data.</text>
</comment>
<dbReference type="InterPro" id="IPR006429">
    <property type="entry name" value="Phage_lambda_portal"/>
</dbReference>
<keyword evidence="3" id="KW-1185">Reference proteome</keyword>
<protein>
    <submittedName>
        <fullName evidence="2">Phage portal protein</fullName>
    </submittedName>
</protein>
<feature type="region of interest" description="Disordered" evidence="1">
    <location>
        <begin position="290"/>
        <end position="314"/>
    </location>
</feature>
<dbReference type="Pfam" id="PF05136">
    <property type="entry name" value="Phage_portal_2"/>
    <property type="match status" value="1"/>
</dbReference>
<dbReference type="EMBL" id="JANJOU010000003">
    <property type="protein sequence ID" value="MCR0981799.1"/>
    <property type="molecule type" value="Genomic_DNA"/>
</dbReference>
<feature type="compositionally biased region" description="Gly residues" evidence="1">
    <location>
        <begin position="296"/>
        <end position="307"/>
    </location>
</feature>
<proteinExistence type="predicted"/>
<reference evidence="2 3" key="1">
    <citation type="submission" date="2022-06" db="EMBL/GenBank/DDBJ databases">
        <title>Roseomonas CN29.</title>
        <authorList>
            <person name="Cheng Y."/>
            <person name="He X."/>
        </authorList>
    </citation>
    <scope>NUCLEOTIDE SEQUENCE [LARGE SCALE GENOMIC DNA]</scope>
    <source>
        <strain evidence="2 3">CN29</strain>
    </source>
</reference>
<sequence>MPTSWLDRAALRLSPSWGLNRIRARARAEAIMGFEAARMPLRDRFRDRDGGPNDEVGNALAVLRRRSRALVRDNPYAKKILLTLAGHQVGYGIRPRATTDDKPTNKRFNAAFTEWAKKGVIGGQLDYFGGQHQAAWARGESGEALVRAVRLSSREMRDRGMKVPLQIEIVEADLLADGLSASGNPLGPRVVHGVSFDRRGNRDGYWFRGSHPGEGTMLRYGDDARFWPAADVVHLQRAYADRPGTVRGIPDLTPSITRLYRLDDYEVAAIEQARAAALTGIIWETADGEADMQTGKPGGGAGEGQDTGGADVPVEMYPGMIGSAPAGSKAHYLQPAGAGPFEPFVGHGLRAIAAGAGCTYDQATGDLRAANYSSMRGGRAEFRRVVEDDQYLMIIPQMCDPVVDWFTQMAMAAGVLEEGDYPVTHMPPRIELIDPSQDVPALRSMRRLGLQTWGQQVMEQGFDPDEQMEEIRRENADFDERGIILDGDPRRMSLSGGANDPKQNAAIEIAATGAASPRPQAPTSADPAAQGAPPVVPFRPRRAS</sequence>
<organism evidence="2 3">
    <name type="scientific">Roseomonas populi</name>
    <dbReference type="NCBI Taxonomy" id="3121582"/>
    <lineage>
        <taxon>Bacteria</taxon>
        <taxon>Pseudomonadati</taxon>
        <taxon>Pseudomonadota</taxon>
        <taxon>Alphaproteobacteria</taxon>
        <taxon>Acetobacterales</taxon>
        <taxon>Roseomonadaceae</taxon>
        <taxon>Roseomonas</taxon>
    </lineage>
</organism>
<gene>
    <name evidence="2" type="ORF">NRP21_07030</name>
</gene>
<feature type="compositionally biased region" description="Low complexity" evidence="1">
    <location>
        <begin position="505"/>
        <end position="515"/>
    </location>
</feature>
<evidence type="ECO:0000256" key="1">
    <source>
        <dbReference type="SAM" id="MobiDB-lite"/>
    </source>
</evidence>